<dbReference type="CDD" id="cd03225">
    <property type="entry name" value="ABC_cobalt_CbiO_domain1"/>
    <property type="match status" value="2"/>
</dbReference>
<feature type="domain" description="ABC transporter" evidence="5">
    <location>
        <begin position="18"/>
        <end position="264"/>
    </location>
</feature>
<proteinExistence type="inferred from homology"/>
<dbReference type="InterPro" id="IPR003439">
    <property type="entry name" value="ABC_transporter-like_ATP-bd"/>
</dbReference>
<accession>A0A365YH18</accession>
<protein>
    <recommendedName>
        <fullName evidence="5">ABC transporter domain-containing protein</fullName>
    </recommendedName>
</protein>
<evidence type="ECO:0000259" key="5">
    <source>
        <dbReference type="PROSITE" id="PS50893"/>
    </source>
</evidence>
<dbReference type="AlphaFoldDB" id="A0A365YH18"/>
<comment type="caution">
    <text evidence="6">The sequence shown here is derived from an EMBL/GenBank/DDBJ whole genome shotgun (WGS) entry which is preliminary data.</text>
</comment>
<keyword evidence="3" id="KW-0547">Nucleotide-binding</keyword>
<dbReference type="RefSeq" id="WP_113607147.1">
    <property type="nucleotide sequence ID" value="NZ_POAF01000003.1"/>
</dbReference>
<dbReference type="GO" id="GO:0043190">
    <property type="term" value="C:ATP-binding cassette (ABC) transporter complex"/>
    <property type="evidence" value="ECO:0007669"/>
    <property type="project" value="TreeGrafter"/>
</dbReference>
<dbReference type="InterPro" id="IPR015856">
    <property type="entry name" value="ABC_transpr_CbiO/EcfA_su"/>
</dbReference>
<dbReference type="SUPFAM" id="SSF52540">
    <property type="entry name" value="P-loop containing nucleoside triphosphate hydrolases"/>
    <property type="match status" value="2"/>
</dbReference>
<gene>
    <name evidence="6" type="ORF">C1H84_08680</name>
</gene>
<evidence type="ECO:0000313" key="6">
    <source>
        <dbReference type="EMBL" id="RBM01898.1"/>
    </source>
</evidence>
<reference evidence="6 7" key="1">
    <citation type="submission" date="2018-01" db="EMBL/GenBank/DDBJ databases">
        <title>Glutamicibacter soli strain NHPC-3 Whole genome sequence and assembly.</title>
        <authorList>
            <person name="Choudhury P."/>
            <person name="Gupta D."/>
            <person name="Sengupta K."/>
            <person name="Jawed A."/>
            <person name="Sultana N."/>
            <person name="Saha P."/>
        </authorList>
    </citation>
    <scope>NUCLEOTIDE SEQUENCE [LARGE SCALE GENOMIC DNA]</scope>
    <source>
        <strain evidence="6 7">NHPC-3</strain>
    </source>
</reference>
<dbReference type="InterPro" id="IPR050095">
    <property type="entry name" value="ECF_ABC_transporter_ATP-bd"/>
</dbReference>
<organism evidence="6 7">
    <name type="scientific">Glutamicibacter soli</name>
    <dbReference type="NCBI Taxonomy" id="453836"/>
    <lineage>
        <taxon>Bacteria</taxon>
        <taxon>Bacillati</taxon>
        <taxon>Actinomycetota</taxon>
        <taxon>Actinomycetes</taxon>
        <taxon>Micrococcales</taxon>
        <taxon>Micrococcaceae</taxon>
        <taxon>Glutamicibacter</taxon>
    </lineage>
</organism>
<evidence type="ECO:0000313" key="7">
    <source>
        <dbReference type="Proteomes" id="UP000252167"/>
    </source>
</evidence>
<evidence type="ECO:0000256" key="2">
    <source>
        <dbReference type="ARBA" id="ARBA00022448"/>
    </source>
</evidence>
<keyword evidence="4" id="KW-0067">ATP-binding</keyword>
<evidence type="ECO:0000256" key="1">
    <source>
        <dbReference type="ARBA" id="ARBA00005417"/>
    </source>
</evidence>
<dbReference type="InterPro" id="IPR027417">
    <property type="entry name" value="P-loop_NTPase"/>
</dbReference>
<feature type="domain" description="ABC transporter" evidence="5">
    <location>
        <begin position="277"/>
        <end position="471"/>
    </location>
</feature>
<dbReference type="Pfam" id="PF00005">
    <property type="entry name" value="ABC_tran"/>
    <property type="match status" value="2"/>
</dbReference>
<name>A0A365YH18_9MICC</name>
<keyword evidence="2" id="KW-0813">Transport</keyword>
<dbReference type="Gene3D" id="3.40.50.300">
    <property type="entry name" value="P-loop containing nucleotide triphosphate hydrolases"/>
    <property type="match status" value="2"/>
</dbReference>
<dbReference type="SMART" id="SM00382">
    <property type="entry name" value="AAA"/>
    <property type="match status" value="2"/>
</dbReference>
<dbReference type="PANTHER" id="PTHR43553:SF19">
    <property type="entry name" value="HMP_THIAMINE IMPORT ATP-BINDING PROTEIN YKOD-RELATED"/>
    <property type="match status" value="1"/>
</dbReference>
<dbReference type="GO" id="GO:0016887">
    <property type="term" value="F:ATP hydrolysis activity"/>
    <property type="evidence" value="ECO:0007669"/>
    <property type="project" value="InterPro"/>
</dbReference>
<dbReference type="InterPro" id="IPR003593">
    <property type="entry name" value="AAA+_ATPase"/>
</dbReference>
<dbReference type="GO" id="GO:0005524">
    <property type="term" value="F:ATP binding"/>
    <property type="evidence" value="ECO:0007669"/>
    <property type="project" value="UniProtKB-KW"/>
</dbReference>
<evidence type="ECO:0000256" key="4">
    <source>
        <dbReference type="ARBA" id="ARBA00022840"/>
    </source>
</evidence>
<dbReference type="PANTHER" id="PTHR43553">
    <property type="entry name" value="HEAVY METAL TRANSPORTER"/>
    <property type="match status" value="1"/>
</dbReference>
<dbReference type="Proteomes" id="UP000252167">
    <property type="component" value="Unassembled WGS sequence"/>
</dbReference>
<sequence length="472" mass="51232">MTRELRMGNLKMGLDLDLDLKRFRYARAETDVLQDIKINIRPGTVTAISGDSGSGKSTLGAILGGILPRTGLDQFEGAITVGGKHIAFSENESPRIDPSGWAQHIAFLPQDANDYLSGIRETVAEEMAFSLENRGVPRKDILTRIRAVADMLDIKHLLAQYAGTLSGGQTRIVALGALMVDNPQVLVLDEPLAGLDKNAQNMVLSAIQQLKLLGKAIVVITRNYVHGADLVDEVLKLEDGELSRFERKSLPSNQESNLDKKPAQLTGRNCSRVLLEFAGTNLGYQPSAPQIVSGFNLKIHAGECVALLGPNGIGKTTILKAAAGLLKPTTGKIRTSTFPGLLLQNPNDQLIERTVFKEVGYGLRPGTESRRQVAEVLDRLDLRGKAEMHPYELSISERKLVALASVLVHEPEILLLDEPTEGLDENAIGVLREILDVCTSKGHGVLFTSHDDSFVAHAANRTVQLNAVENAR</sequence>
<dbReference type="PROSITE" id="PS50893">
    <property type="entry name" value="ABC_TRANSPORTER_2"/>
    <property type="match status" value="2"/>
</dbReference>
<keyword evidence="7" id="KW-1185">Reference proteome</keyword>
<evidence type="ECO:0000256" key="3">
    <source>
        <dbReference type="ARBA" id="ARBA00022741"/>
    </source>
</evidence>
<dbReference type="GO" id="GO:0042626">
    <property type="term" value="F:ATPase-coupled transmembrane transporter activity"/>
    <property type="evidence" value="ECO:0007669"/>
    <property type="project" value="TreeGrafter"/>
</dbReference>
<comment type="similarity">
    <text evidence="1">Belongs to the ABC transporter superfamily.</text>
</comment>
<dbReference type="EMBL" id="POAF01000003">
    <property type="protein sequence ID" value="RBM01898.1"/>
    <property type="molecule type" value="Genomic_DNA"/>
</dbReference>